<feature type="domain" description="ABC-2 type transporter transmembrane" evidence="7">
    <location>
        <begin position="24"/>
        <end position="173"/>
    </location>
</feature>
<accession>A0ABQ6Z2Y2</accession>
<evidence type="ECO:0000256" key="5">
    <source>
        <dbReference type="SAM" id="Phobius"/>
    </source>
</evidence>
<organism evidence="8 9">
    <name type="scientific">Candidatus Enterococcus willemsii</name>
    <dbReference type="NCBI Taxonomy" id="1857215"/>
    <lineage>
        <taxon>Bacteria</taxon>
        <taxon>Bacillati</taxon>
        <taxon>Bacillota</taxon>
        <taxon>Bacilli</taxon>
        <taxon>Lactobacillales</taxon>
        <taxon>Enterococcaceae</taxon>
        <taxon>Enterococcus</taxon>
    </lineage>
</organism>
<keyword evidence="4 5" id="KW-0472">Membrane</keyword>
<evidence type="ECO:0000313" key="8">
    <source>
        <dbReference type="EMBL" id="KAF1305776.1"/>
    </source>
</evidence>
<dbReference type="Pfam" id="PF01061">
    <property type="entry name" value="ABC2_membrane"/>
    <property type="match status" value="1"/>
</dbReference>
<dbReference type="InterPro" id="IPR017501">
    <property type="entry name" value="Phage_infect_YhgE_C"/>
</dbReference>
<feature type="transmembrane region" description="Helical" evidence="5">
    <location>
        <begin position="752"/>
        <end position="773"/>
    </location>
</feature>
<dbReference type="NCBIfam" id="TIGR03062">
    <property type="entry name" value="pip_yhgE_Cterm"/>
    <property type="match status" value="1"/>
</dbReference>
<dbReference type="NCBIfam" id="TIGR03061">
    <property type="entry name" value="pip_yhgE_Nterm"/>
    <property type="match status" value="1"/>
</dbReference>
<reference evidence="8 9" key="1">
    <citation type="submission" date="2016-06" db="EMBL/GenBank/DDBJ databases">
        <title>Four novel species of enterococci isolated from chicken manure.</title>
        <authorList>
            <person name="Van Tyne D."/>
        </authorList>
    </citation>
    <scope>NUCLEOTIDE SEQUENCE [LARGE SCALE GENOMIC DNA]</scope>
    <source>
        <strain evidence="8 9">CU12B</strain>
    </source>
</reference>
<dbReference type="RefSeq" id="WP_202622255.1">
    <property type="nucleotide sequence ID" value="NZ_MAEL01000010.1"/>
</dbReference>
<evidence type="ECO:0000259" key="6">
    <source>
        <dbReference type="Pfam" id="PF01061"/>
    </source>
</evidence>
<dbReference type="EMBL" id="MAEL01000010">
    <property type="protein sequence ID" value="KAF1305776.1"/>
    <property type="molecule type" value="Genomic_DNA"/>
</dbReference>
<feature type="transmembrane region" description="Helical" evidence="5">
    <location>
        <begin position="867"/>
        <end position="889"/>
    </location>
</feature>
<dbReference type="PANTHER" id="PTHR43077">
    <property type="entry name" value="TRANSPORT PERMEASE YVFS-RELATED"/>
    <property type="match status" value="1"/>
</dbReference>
<evidence type="ECO:0000256" key="1">
    <source>
        <dbReference type="ARBA" id="ARBA00004141"/>
    </source>
</evidence>
<dbReference type="Proteomes" id="UP000782705">
    <property type="component" value="Unassembled WGS sequence"/>
</dbReference>
<comment type="subcellular location">
    <subcellularLocation>
        <location evidence="1">Membrane</location>
        <topology evidence="1">Multi-pass membrane protein</topology>
    </subcellularLocation>
</comment>
<feature type="transmembrane region" description="Helical" evidence="5">
    <location>
        <begin position="779"/>
        <end position="803"/>
    </location>
</feature>
<dbReference type="InterPro" id="IPR013525">
    <property type="entry name" value="ABC2_TM"/>
</dbReference>
<dbReference type="InterPro" id="IPR017500">
    <property type="entry name" value="Phage_infect_YhgE_N"/>
</dbReference>
<feature type="transmembrane region" description="Helical" evidence="5">
    <location>
        <begin position="708"/>
        <end position="731"/>
    </location>
</feature>
<sequence>MKHIKNIGELYLLDWKRLVKNPITIFLVVALMVIPSLYAWFNIKALWDPYGNTKEIPIAVYSDDVGATLNDKEIQIGDQVIDTLHENDQLGWRFVKSEKELTEGVKSGKYYAGIYLPKEFSEDLLSFTKGEIKKPTIDYYFNEKINAIAPKITDKGASSLQEQITENFIHTASSTLLKAFNEVGYNLETNLVSINKVKNLILEVDKNADKIEGYTKEVLELQKKFPELKEKLAKADEFTNYIPEVDAMGEKLVAMNKKMPEIEEQAKIILTLQEKIPEIQNAGRQIAMVDEDFDQISATLTDGIAEAKKGLQVINDVQALLPKIEQLSGDATAFTDKTLEAANALEANLDSITQVVQTNLQMVIGLSETVNSWAGTINTILNESEDLTPEQRAALKKTLSDISASLAKQQVFIEDMINWFEQLGGLDQISGDFSGVKSSLREIQNVMGAAQKAADNLLRIIDSDDLNKASIQNFVQQLQELSGNIASIGNSIDVTAVSNQVHDLLANKLIPALTNAQSLLAATKNIDFESLLSSTEKTIGNAVTILEKYEKEMPAIGQEIHDANVLLNGHMDDIVNGINKGVDLYQNELPVLKEKLNLAANFITNDWPTLKTEITSTLDTMHEKLPKVETALNTAAELIEKDWPSLRRGVHKAADAIHKGEEIADLGDIIKLLKNDVKAESDFITSPVELKTTAMYPIANNGSASTPFYTALCLWVGALLLSSVAATEFHLEGKDKKRFSKRETFLARMGTFLTFAVGQTLIVTLGNYFALGVDVREPFYSVLFALVVGLTFMMIIYVLVGLFGNVGKGIGIIILVLSISGGGGNYPIQVSGKFFQFINPLLPFTYAVDLLRESAGGIYWPNATVNLLVLIGLFIVFGVVGTIVSPLMIKPMEKVEKLAKESHFFH</sequence>
<feature type="transmembrane region" description="Helical" evidence="5">
    <location>
        <begin position="810"/>
        <end position="828"/>
    </location>
</feature>
<evidence type="ECO:0000256" key="4">
    <source>
        <dbReference type="ARBA" id="ARBA00023136"/>
    </source>
</evidence>
<evidence type="ECO:0000256" key="2">
    <source>
        <dbReference type="ARBA" id="ARBA00022692"/>
    </source>
</evidence>
<keyword evidence="2 5" id="KW-0812">Transmembrane</keyword>
<dbReference type="Pfam" id="PF12698">
    <property type="entry name" value="ABC2_membrane_3"/>
    <property type="match status" value="1"/>
</dbReference>
<comment type="caution">
    <text evidence="8">The sequence shown here is derived from an EMBL/GenBank/DDBJ whole genome shotgun (WGS) entry which is preliminary data.</text>
</comment>
<name>A0ABQ6Z2Y2_9ENTE</name>
<dbReference type="Gene3D" id="3.40.1710.10">
    <property type="entry name" value="abc type-2 transporter like domain"/>
    <property type="match status" value="1"/>
</dbReference>
<proteinExistence type="predicted"/>
<dbReference type="InterPro" id="IPR051328">
    <property type="entry name" value="T7SS_ABC-Transporter"/>
</dbReference>
<keyword evidence="9" id="KW-1185">Reference proteome</keyword>
<gene>
    <name evidence="8" type="ORF">BAU17_00070</name>
</gene>
<evidence type="ECO:0000259" key="7">
    <source>
        <dbReference type="Pfam" id="PF12698"/>
    </source>
</evidence>
<feature type="domain" description="ABC-2 type transporter transmembrane" evidence="6">
    <location>
        <begin position="737"/>
        <end position="853"/>
    </location>
</feature>
<feature type="transmembrane region" description="Helical" evidence="5">
    <location>
        <begin position="21"/>
        <end position="41"/>
    </location>
</feature>
<keyword evidence="3 5" id="KW-1133">Transmembrane helix</keyword>
<dbReference type="PANTHER" id="PTHR43077:SF10">
    <property type="entry name" value="TRANSPORT PERMEASE PROTEIN"/>
    <property type="match status" value="1"/>
</dbReference>
<protein>
    <submittedName>
        <fullName evidence="8">Phage infection protein</fullName>
    </submittedName>
</protein>
<evidence type="ECO:0000256" key="3">
    <source>
        <dbReference type="ARBA" id="ARBA00022989"/>
    </source>
</evidence>
<evidence type="ECO:0000313" key="9">
    <source>
        <dbReference type="Proteomes" id="UP000782705"/>
    </source>
</evidence>